<feature type="domain" description="MmgE/PrpD C-terminal" evidence="3">
    <location>
        <begin position="271"/>
        <end position="422"/>
    </location>
</feature>
<evidence type="ECO:0000256" key="1">
    <source>
        <dbReference type="ARBA" id="ARBA00006174"/>
    </source>
</evidence>
<dbReference type="PANTHER" id="PTHR16943">
    <property type="entry name" value="2-METHYLCITRATE DEHYDRATASE-RELATED"/>
    <property type="match status" value="1"/>
</dbReference>
<evidence type="ECO:0000313" key="5">
    <source>
        <dbReference type="Proteomes" id="UP001519654"/>
    </source>
</evidence>
<name>A0ABS5YUP8_9ACTN</name>
<dbReference type="Proteomes" id="UP001519654">
    <property type="component" value="Unassembled WGS sequence"/>
</dbReference>
<dbReference type="Pfam" id="PF03972">
    <property type="entry name" value="MmgE_PrpD_N"/>
    <property type="match status" value="1"/>
</dbReference>
<sequence>MSADTLAARISAAVLEDQELPDSVRRKAREHSLDALGTARAAAGFPFAKAIVDGAAALEPSPPSGPAATGLNSGRTFSPERAALVNGTMIHGLDFDDTHIAGIYHATAPALAAALAVGESVGASRGQILDAYALGLEVGCRLSLAAPGAFHSRGFHPTGVIGAFAAACVAARLRGVPADVLANALGLSGSMAAGILEIKGSWLKRLHPGWAASSGITAVTLAQAGFAGPPAVFEGPLGLFRSHTEQLIDPDQVMDGFGTRWDLLDLALKPYPCCHFLHACADAAIALRDEVGSPDRVERIEVLLHESLFEMVVEPVAMRRAPRNAYDALFSVQYVTGVAFADGDVTLRRFYDGLDDPAVLAWSTKVDTVPDPRSDYPKSFPGEVAVHLTDGTVRRARVEHSRGTVENPLDRAALITKFTANGGDAAFAADWLDGGDR</sequence>
<organism evidence="4 5">
    <name type="scientific">Paractinoplanes bogorensis</name>
    <dbReference type="NCBI Taxonomy" id="1610840"/>
    <lineage>
        <taxon>Bacteria</taxon>
        <taxon>Bacillati</taxon>
        <taxon>Actinomycetota</taxon>
        <taxon>Actinomycetes</taxon>
        <taxon>Micromonosporales</taxon>
        <taxon>Micromonosporaceae</taxon>
        <taxon>Paractinoplanes</taxon>
    </lineage>
</organism>
<keyword evidence="5" id="KW-1185">Reference proteome</keyword>
<evidence type="ECO:0000313" key="4">
    <source>
        <dbReference type="EMBL" id="MBU2667184.1"/>
    </source>
</evidence>
<dbReference type="Gene3D" id="3.30.1330.120">
    <property type="entry name" value="2-methylcitrate dehydratase PrpD"/>
    <property type="match status" value="1"/>
</dbReference>
<feature type="domain" description="MmgE/PrpD N-terminal" evidence="2">
    <location>
        <begin position="17"/>
        <end position="244"/>
    </location>
</feature>
<dbReference type="RefSeq" id="WP_215791436.1">
    <property type="nucleotide sequence ID" value="NZ_JAHKKG010000008.1"/>
</dbReference>
<gene>
    <name evidence="4" type="ORF">KOI35_27115</name>
</gene>
<dbReference type="InterPro" id="IPR045337">
    <property type="entry name" value="MmgE_PrpD_C"/>
</dbReference>
<dbReference type="InterPro" id="IPR036148">
    <property type="entry name" value="MmgE/PrpD_sf"/>
</dbReference>
<dbReference type="InterPro" id="IPR042188">
    <property type="entry name" value="MmgE/PrpD_sf_2"/>
</dbReference>
<proteinExistence type="inferred from homology"/>
<comment type="caution">
    <text evidence="4">The sequence shown here is derived from an EMBL/GenBank/DDBJ whole genome shotgun (WGS) entry which is preliminary data.</text>
</comment>
<dbReference type="SUPFAM" id="SSF103378">
    <property type="entry name" value="2-methylcitrate dehydratase PrpD"/>
    <property type="match status" value="1"/>
</dbReference>
<protein>
    <submittedName>
        <fullName evidence="4">MmgE/PrpD family protein</fullName>
    </submittedName>
</protein>
<dbReference type="PANTHER" id="PTHR16943:SF8">
    <property type="entry name" value="2-METHYLCITRATE DEHYDRATASE"/>
    <property type="match status" value="1"/>
</dbReference>
<dbReference type="Gene3D" id="1.10.4100.10">
    <property type="entry name" value="2-methylcitrate dehydratase PrpD"/>
    <property type="match status" value="1"/>
</dbReference>
<dbReference type="InterPro" id="IPR042183">
    <property type="entry name" value="MmgE/PrpD_sf_1"/>
</dbReference>
<reference evidence="4 5" key="1">
    <citation type="submission" date="2021-06" db="EMBL/GenBank/DDBJ databases">
        <title>Actinoplanes lichenicola sp. nov., and Actinoplanes ovalisporus sp. nov., isolated from lichen in Thailand.</title>
        <authorList>
            <person name="Saeng-In P."/>
            <person name="Kanchanasin P."/>
            <person name="Yuki M."/>
            <person name="Kudo T."/>
            <person name="Ohkuma M."/>
            <person name="Phongsopitanun W."/>
            <person name="Tanasupawat S."/>
        </authorList>
    </citation>
    <scope>NUCLEOTIDE SEQUENCE [LARGE SCALE GENOMIC DNA]</scope>
    <source>
        <strain evidence="4 5">NBRC 110975</strain>
    </source>
</reference>
<dbReference type="InterPro" id="IPR045336">
    <property type="entry name" value="MmgE_PrpD_N"/>
</dbReference>
<accession>A0ABS5YUP8</accession>
<evidence type="ECO:0000259" key="3">
    <source>
        <dbReference type="Pfam" id="PF19305"/>
    </source>
</evidence>
<dbReference type="EMBL" id="JAHKKG010000008">
    <property type="protein sequence ID" value="MBU2667184.1"/>
    <property type="molecule type" value="Genomic_DNA"/>
</dbReference>
<evidence type="ECO:0000259" key="2">
    <source>
        <dbReference type="Pfam" id="PF03972"/>
    </source>
</evidence>
<dbReference type="Pfam" id="PF19305">
    <property type="entry name" value="MmgE_PrpD_C"/>
    <property type="match status" value="1"/>
</dbReference>
<dbReference type="InterPro" id="IPR005656">
    <property type="entry name" value="MmgE_PrpD"/>
</dbReference>
<comment type="similarity">
    <text evidence="1">Belongs to the PrpD family.</text>
</comment>